<feature type="chain" id="PRO_5016567148" evidence="1">
    <location>
        <begin position="31"/>
        <end position="269"/>
    </location>
</feature>
<evidence type="ECO:0000313" key="3">
    <source>
        <dbReference type="Proteomes" id="UP000267342"/>
    </source>
</evidence>
<accession>A0A348HBL5</accession>
<dbReference type="RefSeq" id="WP_027705598.1">
    <property type="nucleotide sequence ID" value="NZ_AP018933.1"/>
</dbReference>
<sequence>MPASPSRWMKRTVLGLATVATLGAVGAANADAFSDYEKNIQAFAEQAQTGQALPRFSDKNTAALIRQLTDQKRVLDRIDFNNDLVSMRAMQGPCATANQLLLTYLSHGVDLSDSNRDQVMEGLNKNGQIYQDEVSAIQSFSLSCMSHVMPTMVRYFQTSSPAPQDMSEEQRTGIVLFRKSIVQSLTGTLTAVQDPSVKPANREMLLKSMLTAMPNIARVLPLDTRGQLKAAVDEAKANIPVNQHHYIDKINRALTNAPCQKVCQIVITP</sequence>
<evidence type="ECO:0000313" key="2">
    <source>
        <dbReference type="EMBL" id="BBG29017.1"/>
    </source>
</evidence>
<proteinExistence type="predicted"/>
<dbReference type="EMBL" id="AP018933">
    <property type="protein sequence ID" value="BBG29017.1"/>
    <property type="molecule type" value="Genomic_DNA"/>
</dbReference>
<name>A0A348HBL5_9GAMM</name>
<organism evidence="2 3">
    <name type="scientific">Zymobacter palmae</name>
    <dbReference type="NCBI Taxonomy" id="33074"/>
    <lineage>
        <taxon>Bacteria</taxon>
        <taxon>Pseudomonadati</taxon>
        <taxon>Pseudomonadota</taxon>
        <taxon>Gammaproteobacteria</taxon>
        <taxon>Oceanospirillales</taxon>
        <taxon>Halomonadaceae</taxon>
        <taxon>Zymobacter group</taxon>
        <taxon>Zymobacter</taxon>
    </lineage>
</organism>
<keyword evidence="3" id="KW-1185">Reference proteome</keyword>
<dbReference type="Proteomes" id="UP000267342">
    <property type="component" value="Chromosome"/>
</dbReference>
<reference evidence="2 3" key="1">
    <citation type="submission" date="2018-09" db="EMBL/GenBank/DDBJ databases">
        <title>Zymobacter palmae IAM14233 (=T109) whole genome analysis.</title>
        <authorList>
            <person name="Yanase H."/>
        </authorList>
    </citation>
    <scope>NUCLEOTIDE SEQUENCE [LARGE SCALE GENOMIC DNA]</scope>
    <source>
        <strain evidence="2 3">IAM14233</strain>
    </source>
</reference>
<dbReference type="AlphaFoldDB" id="A0A348HBL5"/>
<gene>
    <name evidence="2" type="ORF">ZBT109_0219</name>
</gene>
<keyword evidence="1" id="KW-0732">Signal</keyword>
<dbReference type="KEGG" id="zpl:ZBT109_0219"/>
<evidence type="ECO:0000256" key="1">
    <source>
        <dbReference type="SAM" id="SignalP"/>
    </source>
</evidence>
<protein>
    <submittedName>
        <fullName evidence="2">ABC-type dipeptide transport system</fullName>
    </submittedName>
</protein>
<feature type="signal peptide" evidence="1">
    <location>
        <begin position="1"/>
        <end position="30"/>
    </location>
</feature>